<keyword evidence="1" id="KW-0175">Coiled coil</keyword>
<proteinExistence type="predicted"/>
<dbReference type="AlphaFoldDB" id="A0A024V2G3"/>
<feature type="coiled-coil region" evidence="1">
    <location>
        <begin position="1"/>
        <end position="91"/>
    </location>
</feature>
<reference evidence="2 3" key="2">
    <citation type="submission" date="2013-02" db="EMBL/GenBank/DDBJ databases">
        <title>The Genome Sequence of Plasmodium falciparum Vietnam Oak-Knoll (FVO).</title>
        <authorList>
            <consortium name="The Broad Institute Genome Sequencing Platform"/>
            <consortium name="The Broad Institute Genome Sequencing Center for Infectious Disease"/>
            <person name="Neafsey D."/>
            <person name="Cheeseman I."/>
            <person name="Volkman S."/>
            <person name="Adams J."/>
            <person name="Walker B."/>
            <person name="Young S.K."/>
            <person name="Zeng Q."/>
            <person name="Gargeya S."/>
            <person name="Fitzgerald M."/>
            <person name="Haas B."/>
            <person name="Abouelleil A."/>
            <person name="Alvarado L."/>
            <person name="Arachchi H.M."/>
            <person name="Berlin A.M."/>
            <person name="Chapman S.B."/>
            <person name="Dewar J."/>
            <person name="Goldberg J."/>
            <person name="Griggs A."/>
            <person name="Gujja S."/>
            <person name="Hansen M."/>
            <person name="Howarth C."/>
            <person name="Imamovic A."/>
            <person name="Larimer J."/>
            <person name="McCowan C."/>
            <person name="Murphy C."/>
            <person name="Neiman D."/>
            <person name="Pearson M."/>
            <person name="Priest M."/>
            <person name="Roberts A."/>
            <person name="Saif S."/>
            <person name="Shea T."/>
            <person name="Sisk P."/>
            <person name="Sykes S."/>
            <person name="Wortman J."/>
            <person name="Nusbaum C."/>
            <person name="Birren B."/>
        </authorList>
    </citation>
    <scope>NUCLEOTIDE SEQUENCE [LARGE SCALE GENOMIC DNA]</scope>
    <source>
        <strain evidence="3">Vietnam Oak-Knoll (FVO)</strain>
    </source>
</reference>
<dbReference type="Proteomes" id="UP000030690">
    <property type="component" value="Unassembled WGS sequence"/>
</dbReference>
<evidence type="ECO:0008006" key="4">
    <source>
        <dbReference type="Google" id="ProtNLM"/>
    </source>
</evidence>
<evidence type="ECO:0000313" key="2">
    <source>
        <dbReference type="EMBL" id="ETW16732.1"/>
    </source>
</evidence>
<sequence>MDDFLIELKKISEQYNNLLLEKKKIEEKIKKMNENIKNYEHKKEEYLKQVDKKKNEMLMNKNKHIIRCQKMEELNKKLNDIILRKQNIDDNEEKCMIEKQMNTIKNTFILLKNIQKLNDIIGKKNNYYKLLNEKIHNNNFTNKKNLNILNAFLNKSTVNIHQMDKSFSNSINYFKIIETKDMMKKLNLLFSNTHTDLSLEKQQFVFVLLMNVLKKIIQSEESIIEDVKSCNECIHNFLYNNYILQQ</sequence>
<evidence type="ECO:0000256" key="1">
    <source>
        <dbReference type="SAM" id="Coils"/>
    </source>
</evidence>
<accession>A0A024V2G3</accession>
<dbReference type="EMBL" id="KI925140">
    <property type="protein sequence ID" value="ETW16732.1"/>
    <property type="molecule type" value="Genomic_DNA"/>
</dbReference>
<organism evidence="2 3">
    <name type="scientific">Plasmodium falciparum Vietnam Oak-Knoll</name>
    <name type="common">FVO</name>
    <dbReference type="NCBI Taxonomy" id="1036723"/>
    <lineage>
        <taxon>Eukaryota</taxon>
        <taxon>Sar</taxon>
        <taxon>Alveolata</taxon>
        <taxon>Apicomplexa</taxon>
        <taxon>Aconoidasida</taxon>
        <taxon>Haemosporida</taxon>
        <taxon>Plasmodiidae</taxon>
        <taxon>Plasmodium</taxon>
        <taxon>Plasmodium (Laverania)</taxon>
    </lineage>
</organism>
<evidence type="ECO:0000313" key="3">
    <source>
        <dbReference type="Proteomes" id="UP000030690"/>
    </source>
</evidence>
<protein>
    <recommendedName>
        <fullName evidence="4">GRIP domain-containing protein</fullName>
    </recommendedName>
</protein>
<reference evidence="2 3" key="1">
    <citation type="submission" date="2013-02" db="EMBL/GenBank/DDBJ databases">
        <title>The Genome Annotation of Plasmodium falciparum Vietnam Oak-Knoll (FVO).</title>
        <authorList>
            <consortium name="The Broad Institute Genome Sequencing Platform"/>
            <consortium name="The Broad Institute Genome Sequencing Center for Infectious Disease"/>
            <person name="Neafsey D."/>
            <person name="Hoffman S."/>
            <person name="Volkman S."/>
            <person name="Rosenthal P."/>
            <person name="Walker B."/>
            <person name="Young S.K."/>
            <person name="Zeng Q."/>
            <person name="Gargeya S."/>
            <person name="Fitzgerald M."/>
            <person name="Haas B."/>
            <person name="Abouelleil A."/>
            <person name="Allen A.W."/>
            <person name="Alvarado L."/>
            <person name="Arachchi H.M."/>
            <person name="Berlin A.M."/>
            <person name="Chapman S.B."/>
            <person name="Gainer-Dewar J."/>
            <person name="Goldberg J."/>
            <person name="Griggs A."/>
            <person name="Gujja S."/>
            <person name="Hansen M."/>
            <person name="Howarth C."/>
            <person name="Imamovic A."/>
            <person name="Ireland A."/>
            <person name="Larimer J."/>
            <person name="McCowan C."/>
            <person name="Murphy C."/>
            <person name="Pearson M."/>
            <person name="Poon T.W."/>
            <person name="Priest M."/>
            <person name="Roberts A."/>
            <person name="Saif S."/>
            <person name="Shea T."/>
            <person name="Sisk P."/>
            <person name="Sykes S."/>
            <person name="Wortman J."/>
            <person name="Nusbaum C."/>
            <person name="Birren B."/>
        </authorList>
    </citation>
    <scope>NUCLEOTIDE SEQUENCE [LARGE SCALE GENOMIC DNA]</scope>
    <source>
        <strain evidence="3">Vietnam Oak-Knoll (FVO)</strain>
    </source>
</reference>
<gene>
    <name evidence="2" type="ORF">PFFVO_04394</name>
</gene>
<dbReference type="SMR" id="A0A024V2G3"/>
<name>A0A024V2G3_PLAFA</name>
<dbReference type="OrthoDB" id="370926at2759"/>